<dbReference type="InterPro" id="IPR020449">
    <property type="entry name" value="Tscrpt_reg_AraC-type_HTH"/>
</dbReference>
<dbReference type="AlphaFoldDB" id="A0A4S4BVU1"/>
<evidence type="ECO:0000256" key="5">
    <source>
        <dbReference type="ARBA" id="ARBA00023015"/>
    </source>
</evidence>
<comment type="caution">
    <text evidence="11">The sequence shown here is derived from an EMBL/GenBank/DDBJ whole genome shotgun (WGS) entry which is preliminary data.</text>
</comment>
<dbReference type="GO" id="GO:0003700">
    <property type="term" value="F:DNA-binding transcription factor activity"/>
    <property type="evidence" value="ECO:0007669"/>
    <property type="project" value="InterPro"/>
</dbReference>
<dbReference type="PROSITE" id="PS01124">
    <property type="entry name" value="HTH_ARAC_FAMILY_2"/>
    <property type="match status" value="1"/>
</dbReference>
<keyword evidence="5" id="KW-0805">Transcription regulation</keyword>
<evidence type="ECO:0000259" key="9">
    <source>
        <dbReference type="PROSITE" id="PS01124"/>
    </source>
</evidence>
<keyword evidence="6" id="KW-0238">DNA-binding</keyword>
<dbReference type="Pfam" id="PF12833">
    <property type="entry name" value="HTH_18"/>
    <property type="match status" value="1"/>
</dbReference>
<keyword evidence="3 8" id="KW-0597">Phosphoprotein</keyword>
<dbReference type="SUPFAM" id="SSF52172">
    <property type="entry name" value="CheY-like"/>
    <property type="match status" value="1"/>
</dbReference>
<dbReference type="Gene3D" id="3.40.50.2300">
    <property type="match status" value="1"/>
</dbReference>
<reference evidence="11 12" key="1">
    <citation type="submission" date="2019-04" db="EMBL/GenBank/DDBJ databases">
        <title>Cohnella sp. nov. isolated from preserved vegetables.</title>
        <authorList>
            <person name="Lin S.-Y."/>
            <person name="Hung M.-H."/>
            <person name="Young C.-C."/>
        </authorList>
    </citation>
    <scope>NUCLEOTIDE SEQUENCE [LARGE SCALE GENOMIC DNA]</scope>
    <source>
        <strain evidence="11 12">CC-MHH1044</strain>
    </source>
</reference>
<comment type="subcellular location">
    <subcellularLocation>
        <location evidence="1">Cytoplasm</location>
    </subcellularLocation>
</comment>
<dbReference type="PROSITE" id="PS50110">
    <property type="entry name" value="RESPONSE_REGULATORY"/>
    <property type="match status" value="1"/>
</dbReference>
<evidence type="ECO:0000256" key="2">
    <source>
        <dbReference type="ARBA" id="ARBA00022490"/>
    </source>
</evidence>
<dbReference type="RefSeq" id="WP_136371081.1">
    <property type="nucleotide sequence ID" value="NZ_SSOB01000021.1"/>
</dbReference>
<evidence type="ECO:0000259" key="10">
    <source>
        <dbReference type="PROSITE" id="PS50110"/>
    </source>
</evidence>
<dbReference type="InterPro" id="IPR018060">
    <property type="entry name" value="HTH_AraC"/>
</dbReference>
<dbReference type="Gene3D" id="1.10.10.60">
    <property type="entry name" value="Homeodomain-like"/>
    <property type="match status" value="2"/>
</dbReference>
<dbReference type="InterPro" id="IPR051552">
    <property type="entry name" value="HptR"/>
</dbReference>
<dbReference type="PANTHER" id="PTHR42713">
    <property type="entry name" value="HISTIDINE KINASE-RELATED"/>
    <property type="match status" value="1"/>
</dbReference>
<dbReference type="SMART" id="SM00342">
    <property type="entry name" value="HTH_ARAC"/>
    <property type="match status" value="1"/>
</dbReference>
<organism evidence="11 12">
    <name type="scientific">Cohnella fermenti</name>
    <dbReference type="NCBI Taxonomy" id="2565925"/>
    <lineage>
        <taxon>Bacteria</taxon>
        <taxon>Bacillati</taxon>
        <taxon>Bacillota</taxon>
        <taxon>Bacilli</taxon>
        <taxon>Bacillales</taxon>
        <taxon>Paenibacillaceae</taxon>
        <taxon>Cohnella</taxon>
    </lineage>
</organism>
<dbReference type="InterPro" id="IPR041522">
    <property type="entry name" value="CdaR_GGDEF"/>
</dbReference>
<feature type="modified residue" description="4-aspartylphosphate" evidence="8">
    <location>
        <position position="55"/>
    </location>
</feature>
<evidence type="ECO:0000256" key="4">
    <source>
        <dbReference type="ARBA" id="ARBA00023012"/>
    </source>
</evidence>
<dbReference type="InterPro" id="IPR001789">
    <property type="entry name" value="Sig_transdc_resp-reg_receiver"/>
</dbReference>
<dbReference type="Proteomes" id="UP000310636">
    <property type="component" value="Unassembled WGS sequence"/>
</dbReference>
<evidence type="ECO:0000256" key="3">
    <source>
        <dbReference type="ARBA" id="ARBA00022553"/>
    </source>
</evidence>
<name>A0A4S4BVU1_9BACL</name>
<evidence type="ECO:0000256" key="1">
    <source>
        <dbReference type="ARBA" id="ARBA00004496"/>
    </source>
</evidence>
<dbReference type="Pfam" id="PF00072">
    <property type="entry name" value="Response_reg"/>
    <property type="match status" value="1"/>
</dbReference>
<dbReference type="SUPFAM" id="SSF46689">
    <property type="entry name" value="Homeodomain-like"/>
    <property type="match status" value="2"/>
</dbReference>
<dbReference type="GO" id="GO:0005737">
    <property type="term" value="C:cytoplasm"/>
    <property type="evidence" value="ECO:0007669"/>
    <property type="project" value="UniProtKB-SubCell"/>
</dbReference>
<dbReference type="InterPro" id="IPR009057">
    <property type="entry name" value="Homeodomain-like_sf"/>
</dbReference>
<dbReference type="Pfam" id="PF17853">
    <property type="entry name" value="GGDEF_2"/>
    <property type="match status" value="1"/>
</dbReference>
<proteinExistence type="predicted"/>
<evidence type="ECO:0000256" key="8">
    <source>
        <dbReference type="PROSITE-ProRule" id="PRU00169"/>
    </source>
</evidence>
<evidence type="ECO:0000256" key="6">
    <source>
        <dbReference type="ARBA" id="ARBA00023125"/>
    </source>
</evidence>
<sequence length="534" mass="58830">MIKLLIVDDEEEIRRGIRNLIDWPANGIEVCGEAGDGGQALQAIDQRRPDIVLLDIRMPEMSGLEVARTMRERKLAARPIILSGYDDFSFARQAMACGVSDYLLKPCLPEDILGTVLKLKLEIESDRLESERRQALQAKLNESLPLLREKRLSDWLRGEAGAASPLPEWPGTGGIPSADCRWIAAIVRMDEGWPSGAESPLEPGNEKLGPIVRQGVAAALAAGRANVAVIDDRDGMAVLAALGPGRDKIDHVRSLTELKNDIQALHGFTVSIGIGTACSGIAGLRRSYEEAVQAIEGRFLTGGGSVLTFKPSDLSRSPLPEYPAEAEKQLLAAIRSGRTAPVEAALDTFFASLQPGPASRERVAKCCTALLMSLYRLCIETRTDPDGIFGPRMSSIDRILKLQTLGQMKSVVRHAAISLRDKLSAKQSGHKTIEQALRFIHDNYDKELSLELVSSHLYVNANYFCLLFKQHMGVGFIDYVHRVRIERACEGMRDFPYKTYEIAAKVGYSNEKYFCRIFKQVTGMTPSQYRASVS</sequence>
<dbReference type="InterPro" id="IPR011006">
    <property type="entry name" value="CheY-like_superfamily"/>
</dbReference>
<dbReference type="OrthoDB" id="9794370at2"/>
<keyword evidence="4" id="KW-0902">Two-component regulatory system</keyword>
<keyword evidence="7" id="KW-0804">Transcription</keyword>
<dbReference type="GO" id="GO:0000160">
    <property type="term" value="P:phosphorelay signal transduction system"/>
    <property type="evidence" value="ECO:0007669"/>
    <property type="project" value="UniProtKB-KW"/>
</dbReference>
<dbReference type="PRINTS" id="PR00032">
    <property type="entry name" value="HTHARAC"/>
</dbReference>
<gene>
    <name evidence="11" type="ORF">E6C55_17370</name>
</gene>
<evidence type="ECO:0000313" key="11">
    <source>
        <dbReference type="EMBL" id="THF77133.1"/>
    </source>
</evidence>
<dbReference type="PANTHER" id="PTHR42713:SF3">
    <property type="entry name" value="TRANSCRIPTIONAL REGULATORY PROTEIN HPTR"/>
    <property type="match status" value="1"/>
</dbReference>
<dbReference type="EMBL" id="SSOB01000021">
    <property type="protein sequence ID" value="THF77133.1"/>
    <property type="molecule type" value="Genomic_DNA"/>
</dbReference>
<dbReference type="CDD" id="cd17536">
    <property type="entry name" value="REC_YesN-like"/>
    <property type="match status" value="1"/>
</dbReference>
<dbReference type="SMART" id="SM00448">
    <property type="entry name" value="REC"/>
    <property type="match status" value="1"/>
</dbReference>
<protein>
    <submittedName>
        <fullName evidence="11">Response regulator</fullName>
    </submittedName>
</protein>
<evidence type="ECO:0000256" key="7">
    <source>
        <dbReference type="ARBA" id="ARBA00023163"/>
    </source>
</evidence>
<feature type="domain" description="Response regulatory" evidence="10">
    <location>
        <begin position="3"/>
        <end position="120"/>
    </location>
</feature>
<keyword evidence="2" id="KW-0963">Cytoplasm</keyword>
<feature type="domain" description="HTH araC/xylS-type" evidence="9">
    <location>
        <begin position="434"/>
        <end position="532"/>
    </location>
</feature>
<evidence type="ECO:0000313" key="12">
    <source>
        <dbReference type="Proteomes" id="UP000310636"/>
    </source>
</evidence>
<dbReference type="GO" id="GO:0043565">
    <property type="term" value="F:sequence-specific DNA binding"/>
    <property type="evidence" value="ECO:0007669"/>
    <property type="project" value="InterPro"/>
</dbReference>
<keyword evidence="12" id="KW-1185">Reference proteome</keyword>
<accession>A0A4S4BVU1</accession>